<keyword evidence="6" id="KW-0539">Nucleus</keyword>
<feature type="compositionally biased region" description="Basic and acidic residues" evidence="7">
    <location>
        <begin position="164"/>
        <end position="173"/>
    </location>
</feature>
<name>A0ABQ5KZN8_9EUKA</name>
<dbReference type="PANTHER" id="PTHR46373">
    <property type="entry name" value="PROTEIN RKD4"/>
    <property type="match status" value="1"/>
</dbReference>
<evidence type="ECO:0000313" key="9">
    <source>
        <dbReference type="EMBL" id="GKT36974.1"/>
    </source>
</evidence>
<evidence type="ECO:0000256" key="3">
    <source>
        <dbReference type="ARBA" id="ARBA00023054"/>
    </source>
</evidence>
<dbReference type="InterPro" id="IPR003035">
    <property type="entry name" value="RWP-RK_dom"/>
</dbReference>
<dbReference type="PROSITE" id="PS51519">
    <property type="entry name" value="RWP_RK"/>
    <property type="match status" value="1"/>
</dbReference>
<evidence type="ECO:0000259" key="8">
    <source>
        <dbReference type="PROSITE" id="PS51519"/>
    </source>
</evidence>
<feature type="compositionally biased region" description="Low complexity" evidence="7">
    <location>
        <begin position="139"/>
        <end position="160"/>
    </location>
</feature>
<evidence type="ECO:0000256" key="7">
    <source>
        <dbReference type="SAM" id="MobiDB-lite"/>
    </source>
</evidence>
<dbReference type="InterPro" id="IPR044607">
    <property type="entry name" value="RKD-like"/>
</dbReference>
<reference evidence="9" key="1">
    <citation type="submission" date="2022-03" db="EMBL/GenBank/DDBJ databases">
        <title>Draft genome sequence of Aduncisulcus paluster, a free-living microaerophilic Fornicata.</title>
        <authorList>
            <person name="Yuyama I."/>
            <person name="Kume K."/>
            <person name="Tamura T."/>
            <person name="Inagaki Y."/>
            <person name="Hashimoto T."/>
        </authorList>
    </citation>
    <scope>NUCLEOTIDE SEQUENCE</scope>
    <source>
        <strain evidence="9">NY0171</strain>
    </source>
</reference>
<evidence type="ECO:0000256" key="2">
    <source>
        <dbReference type="ARBA" id="ARBA00023015"/>
    </source>
</evidence>
<evidence type="ECO:0000256" key="1">
    <source>
        <dbReference type="ARBA" id="ARBA00004049"/>
    </source>
</evidence>
<keyword evidence="10" id="KW-1185">Reference proteome</keyword>
<organism evidence="9 10">
    <name type="scientific">Aduncisulcus paluster</name>
    <dbReference type="NCBI Taxonomy" id="2918883"/>
    <lineage>
        <taxon>Eukaryota</taxon>
        <taxon>Metamonada</taxon>
        <taxon>Carpediemonas-like organisms</taxon>
        <taxon>Aduncisulcus</taxon>
    </lineage>
</organism>
<protein>
    <recommendedName>
        <fullName evidence="8">RWP-RK domain-containing protein</fullName>
    </recommendedName>
</protein>
<comment type="function">
    <text evidence="1">Putative transcription factor.</text>
</comment>
<evidence type="ECO:0000256" key="6">
    <source>
        <dbReference type="ARBA" id="ARBA00023242"/>
    </source>
</evidence>
<sequence>MGRAKIQLSIEQIQPFFSYPISEAAKVLKLSKTTLKQRCRELGIDQWPFKRDYSQKRKRVVPSSFVSSISFNRPESVLNTSTSSRKRRVSRELEIDTSESHLSESSSSHSSCISFSSSHIFPSLQFVTSTSFSYDESPKSPSVSASPSSSSQPPSIIDSSCFHNVDERKDETSSSHPLIDSTKTPLSHSICRKKHSSSSRHSNIVSSLLTDAIKLISAMEE</sequence>
<dbReference type="EMBL" id="BQXS01011351">
    <property type="protein sequence ID" value="GKT36974.1"/>
    <property type="molecule type" value="Genomic_DNA"/>
</dbReference>
<dbReference type="Proteomes" id="UP001057375">
    <property type="component" value="Unassembled WGS sequence"/>
</dbReference>
<evidence type="ECO:0000256" key="5">
    <source>
        <dbReference type="ARBA" id="ARBA00023163"/>
    </source>
</evidence>
<feature type="domain" description="RWP-RK" evidence="8">
    <location>
        <begin position="1"/>
        <end position="76"/>
    </location>
</feature>
<keyword evidence="2" id="KW-0805">Transcription regulation</keyword>
<feature type="region of interest" description="Disordered" evidence="7">
    <location>
        <begin position="80"/>
        <end position="108"/>
    </location>
</feature>
<dbReference type="PANTHER" id="PTHR46373:SF2">
    <property type="entry name" value="RWP-RK DOMAIN-CONTAINING PROTEIN"/>
    <property type="match status" value="1"/>
</dbReference>
<keyword evidence="4" id="KW-0238">DNA-binding</keyword>
<comment type="caution">
    <text evidence="9">The sequence shown here is derived from an EMBL/GenBank/DDBJ whole genome shotgun (WGS) entry which is preliminary data.</text>
</comment>
<keyword evidence="5" id="KW-0804">Transcription</keyword>
<proteinExistence type="predicted"/>
<gene>
    <name evidence="9" type="ORF">ADUPG1_009844</name>
</gene>
<feature type="region of interest" description="Disordered" evidence="7">
    <location>
        <begin position="137"/>
        <end position="198"/>
    </location>
</feature>
<dbReference type="Pfam" id="PF02042">
    <property type="entry name" value="RWP-RK"/>
    <property type="match status" value="1"/>
</dbReference>
<evidence type="ECO:0000256" key="4">
    <source>
        <dbReference type="ARBA" id="ARBA00023125"/>
    </source>
</evidence>
<evidence type="ECO:0000313" key="10">
    <source>
        <dbReference type="Proteomes" id="UP001057375"/>
    </source>
</evidence>
<keyword evidence="3" id="KW-0175">Coiled coil</keyword>
<accession>A0ABQ5KZN8</accession>
<feature type="compositionally biased region" description="Basic and acidic residues" evidence="7">
    <location>
        <begin position="90"/>
        <end position="102"/>
    </location>
</feature>